<dbReference type="EMBL" id="ACLF03000014">
    <property type="protein sequence ID" value="EFQ81972.1"/>
    <property type="molecule type" value="Genomic_DNA"/>
</dbReference>
<evidence type="ECO:0000313" key="3">
    <source>
        <dbReference type="EMBL" id="EFQ81972.1"/>
    </source>
</evidence>
<keyword evidence="4" id="KW-1185">Reference proteome</keyword>
<gene>
    <name evidence="3" type="ORF">HMPREF0063_12879</name>
</gene>
<keyword evidence="1" id="KW-0812">Transmembrane</keyword>
<keyword evidence="1" id="KW-0472">Membrane</keyword>
<accession>E2SFS0</accession>
<dbReference type="Proteomes" id="UP000003111">
    <property type="component" value="Unassembled WGS sequence"/>
</dbReference>
<dbReference type="HOGENOM" id="CLU_2875647_0_0_11"/>
<dbReference type="RefSeq" id="WP_007079021.1">
    <property type="nucleotide sequence ID" value="NZ_CM001024.1"/>
</dbReference>
<dbReference type="OrthoDB" id="4775046at2"/>
<dbReference type="AlphaFoldDB" id="E2SFS0"/>
<comment type="caution">
    <text evidence="3">The sequence shown here is derived from an EMBL/GenBank/DDBJ whole genome shotgun (WGS) entry which is preliminary data.</text>
</comment>
<evidence type="ECO:0000259" key="2">
    <source>
        <dbReference type="Pfam" id="PF20059"/>
    </source>
</evidence>
<sequence length="63" mass="6550">MYIGSSLALLAVGAILSFAVRDSFEAIDVITTGYILMAVGALGLVVSLVVGTSRRDPRDPGPR</sequence>
<feature type="domain" description="DUF6458" evidence="2">
    <location>
        <begin position="4"/>
        <end position="54"/>
    </location>
</feature>
<evidence type="ECO:0000313" key="4">
    <source>
        <dbReference type="Proteomes" id="UP000003111"/>
    </source>
</evidence>
<reference evidence="3" key="1">
    <citation type="submission" date="2010-08" db="EMBL/GenBank/DDBJ databases">
        <authorList>
            <person name="Muzny D."/>
            <person name="Qin X."/>
            <person name="Buhay C."/>
            <person name="Dugan-Rocha S."/>
            <person name="Ding Y."/>
            <person name="Chen G."/>
            <person name="Hawes A."/>
            <person name="Holder M."/>
            <person name="Jhangiani S."/>
            <person name="Johnson A."/>
            <person name="Khan Z."/>
            <person name="Li Z."/>
            <person name="Liu W."/>
            <person name="Liu X."/>
            <person name="Perez L."/>
            <person name="Shen H."/>
            <person name="Wang Q."/>
            <person name="Watt J."/>
            <person name="Xi L."/>
            <person name="Xin Y."/>
            <person name="Zhou J."/>
            <person name="Deng J."/>
            <person name="Jiang H."/>
            <person name="Liu Y."/>
            <person name="Qu J."/>
            <person name="Song X.-Z."/>
            <person name="Zhang L."/>
            <person name="Villasana D."/>
            <person name="Johnson A."/>
            <person name="Liu J."/>
            <person name="Liyanage D."/>
            <person name="Lorensuhewa L."/>
            <person name="Robinson T."/>
            <person name="Song A."/>
            <person name="Song B.-B."/>
            <person name="Dinh H."/>
            <person name="Thornton R."/>
            <person name="Coyle M."/>
            <person name="Francisco L."/>
            <person name="Jackson L."/>
            <person name="Javaid M."/>
            <person name="Korchina V."/>
            <person name="Kovar C."/>
            <person name="Mata R."/>
            <person name="Mathew T."/>
            <person name="Ngo R."/>
            <person name="Nguyen L."/>
            <person name="Nguyen N."/>
            <person name="Okwuonu G."/>
            <person name="Ongeri F."/>
            <person name="Pham C."/>
            <person name="Simmons D."/>
            <person name="Wilczek-Boney K."/>
            <person name="Hale W."/>
            <person name="Jakkamsetti A."/>
            <person name="Pham P."/>
            <person name="Ruth R."/>
            <person name="San Lucas F."/>
            <person name="Warren J."/>
            <person name="Zhang J."/>
            <person name="Zhao Z."/>
            <person name="Zhou C."/>
            <person name="Zhu D."/>
            <person name="Lee S."/>
            <person name="Bess C."/>
            <person name="Blankenburg K."/>
            <person name="Forbes L."/>
            <person name="Fu Q."/>
            <person name="Gubbala S."/>
            <person name="Hirani K."/>
            <person name="Jayaseelan J.C."/>
            <person name="Lara F."/>
            <person name="Munidasa M."/>
            <person name="Palculict T."/>
            <person name="Patil S."/>
            <person name="Pu L.-L."/>
            <person name="Saada N."/>
            <person name="Tang L."/>
            <person name="Weissenberger G."/>
            <person name="Zhu Y."/>
            <person name="Hemphill L."/>
            <person name="Shang Y."/>
            <person name="Youmans B."/>
            <person name="Ayvaz T."/>
            <person name="Ross M."/>
            <person name="Santibanez J."/>
            <person name="Aqrawi P."/>
            <person name="Gross S."/>
            <person name="Joshi V."/>
            <person name="Fowler G."/>
            <person name="Nazareth L."/>
            <person name="Reid J."/>
            <person name="Worley K."/>
            <person name="Petrosino J."/>
            <person name="Highlander S."/>
            <person name="Gibbs R."/>
        </authorList>
    </citation>
    <scope>NUCLEOTIDE SEQUENCE [LARGE SCALE GENOMIC DNA]</scope>
    <source>
        <strain evidence="3">DSM 15272</strain>
    </source>
</reference>
<organism evidence="3 4">
    <name type="scientific">Aeromicrobium marinum DSM 15272</name>
    <dbReference type="NCBI Taxonomy" id="585531"/>
    <lineage>
        <taxon>Bacteria</taxon>
        <taxon>Bacillati</taxon>
        <taxon>Actinomycetota</taxon>
        <taxon>Actinomycetes</taxon>
        <taxon>Propionibacteriales</taxon>
        <taxon>Nocardioidaceae</taxon>
        <taxon>Aeromicrobium</taxon>
    </lineage>
</organism>
<proteinExistence type="predicted"/>
<dbReference type="STRING" id="585531.HMPREF0063_12879"/>
<feature type="transmembrane region" description="Helical" evidence="1">
    <location>
        <begin position="33"/>
        <end position="53"/>
    </location>
</feature>
<dbReference type="InterPro" id="IPR045597">
    <property type="entry name" value="DUF6458"/>
</dbReference>
<dbReference type="Pfam" id="PF20059">
    <property type="entry name" value="DUF6458"/>
    <property type="match status" value="1"/>
</dbReference>
<evidence type="ECO:0000256" key="1">
    <source>
        <dbReference type="SAM" id="Phobius"/>
    </source>
</evidence>
<name>E2SFS0_9ACTN</name>
<protein>
    <recommendedName>
        <fullName evidence="2">DUF6458 domain-containing protein</fullName>
    </recommendedName>
</protein>
<keyword evidence="1" id="KW-1133">Transmembrane helix</keyword>